<proteinExistence type="predicted"/>
<sequence length="105" mass="11747">MPPSMLRLLDIGAKARRSAGTSSSTRRRRRRRTLAYPDLDRTVGGKGEEQRAPKNGCRDTGLRLLTTPRPISGTAPEDKHIRHWSLIKPGRVDKGRSAAPLHYTH</sequence>
<organism evidence="2 3">
    <name type="scientific">Pleurodeles waltl</name>
    <name type="common">Iberian ribbed newt</name>
    <dbReference type="NCBI Taxonomy" id="8319"/>
    <lineage>
        <taxon>Eukaryota</taxon>
        <taxon>Metazoa</taxon>
        <taxon>Chordata</taxon>
        <taxon>Craniata</taxon>
        <taxon>Vertebrata</taxon>
        <taxon>Euteleostomi</taxon>
        <taxon>Amphibia</taxon>
        <taxon>Batrachia</taxon>
        <taxon>Caudata</taxon>
        <taxon>Salamandroidea</taxon>
        <taxon>Salamandridae</taxon>
        <taxon>Pleurodelinae</taxon>
        <taxon>Pleurodeles</taxon>
    </lineage>
</organism>
<evidence type="ECO:0000313" key="2">
    <source>
        <dbReference type="EMBL" id="KAJ1174232.1"/>
    </source>
</evidence>
<name>A0AAV7TC85_PLEWA</name>
<keyword evidence="3" id="KW-1185">Reference proteome</keyword>
<gene>
    <name evidence="2" type="ORF">NDU88_006054</name>
</gene>
<reference evidence="2" key="1">
    <citation type="journal article" date="2022" name="bioRxiv">
        <title>Sequencing and chromosome-scale assembly of the giantPleurodeles waltlgenome.</title>
        <authorList>
            <person name="Brown T."/>
            <person name="Elewa A."/>
            <person name="Iarovenko S."/>
            <person name="Subramanian E."/>
            <person name="Araus A.J."/>
            <person name="Petzold A."/>
            <person name="Susuki M."/>
            <person name="Suzuki K.-i.T."/>
            <person name="Hayashi T."/>
            <person name="Toyoda A."/>
            <person name="Oliveira C."/>
            <person name="Osipova E."/>
            <person name="Leigh N.D."/>
            <person name="Simon A."/>
            <person name="Yun M.H."/>
        </authorList>
    </citation>
    <scope>NUCLEOTIDE SEQUENCE</scope>
    <source>
        <strain evidence="2">20211129_DDA</strain>
        <tissue evidence="2">Liver</tissue>
    </source>
</reference>
<comment type="caution">
    <text evidence="2">The sequence shown here is derived from an EMBL/GenBank/DDBJ whole genome shotgun (WGS) entry which is preliminary data.</text>
</comment>
<feature type="region of interest" description="Disordered" evidence="1">
    <location>
        <begin position="1"/>
        <end position="77"/>
    </location>
</feature>
<accession>A0AAV7TC85</accession>
<evidence type="ECO:0000313" key="3">
    <source>
        <dbReference type="Proteomes" id="UP001066276"/>
    </source>
</evidence>
<dbReference type="EMBL" id="JANPWB010000007">
    <property type="protein sequence ID" value="KAJ1174232.1"/>
    <property type="molecule type" value="Genomic_DNA"/>
</dbReference>
<feature type="compositionally biased region" description="Basic and acidic residues" evidence="1">
    <location>
        <begin position="38"/>
        <end position="61"/>
    </location>
</feature>
<dbReference type="Proteomes" id="UP001066276">
    <property type="component" value="Chromosome 4_1"/>
</dbReference>
<protein>
    <submittedName>
        <fullName evidence="2">Uncharacterized protein</fullName>
    </submittedName>
</protein>
<dbReference type="AlphaFoldDB" id="A0AAV7TC85"/>
<evidence type="ECO:0000256" key="1">
    <source>
        <dbReference type="SAM" id="MobiDB-lite"/>
    </source>
</evidence>